<accession>A0ABX1GYC9</accession>
<dbReference type="Pfam" id="PF01168">
    <property type="entry name" value="Ala_racemase_N"/>
    <property type="match status" value="1"/>
</dbReference>
<dbReference type="CDD" id="cd06813">
    <property type="entry name" value="PLPDE_III_DSD_D-TA_like_2"/>
    <property type="match status" value="1"/>
</dbReference>
<dbReference type="PANTHER" id="PTHR28004">
    <property type="entry name" value="ZGC:162816-RELATED"/>
    <property type="match status" value="1"/>
</dbReference>
<dbReference type="SUPFAM" id="SSF51419">
    <property type="entry name" value="PLP-binding barrel"/>
    <property type="match status" value="1"/>
</dbReference>
<comment type="caution">
    <text evidence="2">The sequence shown here is derived from an EMBL/GenBank/DDBJ whole genome shotgun (WGS) entry which is preliminary data.</text>
</comment>
<gene>
    <name evidence="2" type="ORF">HFV08_02470</name>
</gene>
<dbReference type="Proteomes" id="UP000772196">
    <property type="component" value="Unassembled WGS sequence"/>
</dbReference>
<protein>
    <submittedName>
        <fullName evidence="2">Amino acid deaminase/aldolase</fullName>
    </submittedName>
</protein>
<evidence type="ECO:0000313" key="3">
    <source>
        <dbReference type="Proteomes" id="UP000772196"/>
    </source>
</evidence>
<dbReference type="RefSeq" id="WP_168535309.1">
    <property type="nucleotide sequence ID" value="NZ_JAAWWP010000001.1"/>
</dbReference>
<sequence>MPDLSAPRRRRTSFGELTTATAGLPAPCAALDLAALRTNAADLLRRAAGKPIRIASKSVRSRAVLHGALALDGMAGVLAYTLPEALWLAGEIEDVLLGYPTADEQALAALAADEQLAARVTLMIDSADQLEFTAAALGSPGGPPIRVCLELDASLRLAAGRLHVGSRRSPAHSPEAVARLARAVTRHPRFTLVGLMAYEGQIAGIGDNQPGSPVTRLGVRAMQRASAAELHERRAAAVAAVRAVAPLEFVNGGGTGSLELTSAEEAVTEVAAGSGLFAPALFDHYTRFHPLPAAHFALPVVRRPSPRHATVLGGGWIASGPPGRDRLPVPVWPRGLRLLATEGAGEVQTPLGGPGAAGLRIGDRVWFRHAKAGELCEHVDELHLVDEGRLTGSAPTYRGEGRTFL</sequence>
<dbReference type="InterPro" id="IPR029066">
    <property type="entry name" value="PLP-binding_barrel"/>
</dbReference>
<dbReference type="InterPro" id="IPR051466">
    <property type="entry name" value="D-amino_acid_metab_enzyme"/>
</dbReference>
<evidence type="ECO:0000313" key="2">
    <source>
        <dbReference type="EMBL" id="NKI40135.1"/>
    </source>
</evidence>
<feature type="domain" description="Alanine racemase N-terminal" evidence="1">
    <location>
        <begin position="32"/>
        <end position="277"/>
    </location>
</feature>
<dbReference type="EMBL" id="JAAWWP010000001">
    <property type="protein sequence ID" value="NKI40135.1"/>
    <property type="molecule type" value="Genomic_DNA"/>
</dbReference>
<keyword evidence="3" id="KW-1185">Reference proteome</keyword>
<name>A0ABX1GYC9_9ACTN</name>
<dbReference type="InterPro" id="IPR001608">
    <property type="entry name" value="Ala_racemase_N"/>
</dbReference>
<dbReference type="PANTHER" id="PTHR28004:SF2">
    <property type="entry name" value="D-SERINE DEHYDRATASE"/>
    <property type="match status" value="1"/>
</dbReference>
<dbReference type="Gene3D" id="3.20.20.10">
    <property type="entry name" value="Alanine racemase"/>
    <property type="match status" value="1"/>
</dbReference>
<organism evidence="2 3">
    <name type="scientific">Streptomyces physcomitrii</name>
    <dbReference type="NCBI Taxonomy" id="2724184"/>
    <lineage>
        <taxon>Bacteria</taxon>
        <taxon>Bacillati</taxon>
        <taxon>Actinomycetota</taxon>
        <taxon>Actinomycetes</taxon>
        <taxon>Kitasatosporales</taxon>
        <taxon>Streptomycetaceae</taxon>
        <taxon>Streptomyces</taxon>
    </lineage>
</organism>
<evidence type="ECO:0000259" key="1">
    <source>
        <dbReference type="Pfam" id="PF01168"/>
    </source>
</evidence>
<reference evidence="2 3" key="1">
    <citation type="submission" date="2020-04" db="EMBL/GenBank/DDBJ databases">
        <title>Phylogenetic Diversity and Antibacterial Activity against Ralstonia solanacearum of Endophytic Actinomycete Isolated from Moss.</title>
        <authorList>
            <person name="Zhuang X."/>
        </authorList>
    </citation>
    <scope>NUCLEOTIDE SEQUENCE [LARGE SCALE GENOMIC DNA]</scope>
    <source>
        <strain evidence="2 3">LD120</strain>
    </source>
</reference>
<proteinExistence type="predicted"/>